<dbReference type="PANTHER" id="PTHR28061">
    <property type="entry name" value="INO EIGHTY SUBUNIT 4"/>
    <property type="match status" value="1"/>
</dbReference>
<dbReference type="GO" id="GO:0031011">
    <property type="term" value="C:Ino80 complex"/>
    <property type="evidence" value="ECO:0007669"/>
    <property type="project" value="InterPro"/>
</dbReference>
<dbReference type="GO" id="GO:0006338">
    <property type="term" value="P:chromatin remodeling"/>
    <property type="evidence" value="ECO:0007669"/>
    <property type="project" value="InterPro"/>
</dbReference>
<dbReference type="InterPro" id="IPR013175">
    <property type="entry name" value="INO80_su_Ies4"/>
</dbReference>
<name>A0A1E4T5X7_9ASCO</name>
<dbReference type="PANTHER" id="PTHR28061:SF1">
    <property type="entry name" value="INO80 COMPLEX SUBUNIT 4"/>
    <property type="match status" value="1"/>
</dbReference>
<sequence>MSKLVILHLSPELLSQFSDLPTALNEVSSQRKKPGPKPKQKALPLAHPTPTKADNSILSSPIKSESPYDANTGTSATATKKRGIRRPNALASSPAPTPLMTPTGENTPSRTDTPLNNSGKNSGPTTGGGGSASGGLRVGGLTMNSNSDVELDRSGKPCRKWVKGSRNIKSFSGYDVGFGLWKRLAADGTIERDVVPTANVKQEELKEVDISGIESSVASPFAIDV</sequence>
<gene>
    <name evidence="2" type="ORF">CANARDRAFT_21117</name>
</gene>
<dbReference type="EMBL" id="KV453848">
    <property type="protein sequence ID" value="ODV87146.1"/>
    <property type="molecule type" value="Genomic_DNA"/>
</dbReference>
<organism evidence="2 3">
    <name type="scientific">[Candida] arabinofermentans NRRL YB-2248</name>
    <dbReference type="NCBI Taxonomy" id="983967"/>
    <lineage>
        <taxon>Eukaryota</taxon>
        <taxon>Fungi</taxon>
        <taxon>Dikarya</taxon>
        <taxon>Ascomycota</taxon>
        <taxon>Saccharomycotina</taxon>
        <taxon>Pichiomycetes</taxon>
        <taxon>Pichiales</taxon>
        <taxon>Pichiaceae</taxon>
        <taxon>Ogataea</taxon>
        <taxon>Ogataea/Candida clade</taxon>
    </lineage>
</organism>
<proteinExistence type="predicted"/>
<evidence type="ECO:0008006" key="4">
    <source>
        <dbReference type="Google" id="ProtNLM"/>
    </source>
</evidence>
<feature type="compositionally biased region" description="Basic residues" evidence="1">
    <location>
        <begin position="30"/>
        <end position="40"/>
    </location>
</feature>
<protein>
    <recommendedName>
        <fullName evidence="4">INO80 complex subunit Ies4</fullName>
    </recommendedName>
</protein>
<evidence type="ECO:0000313" key="3">
    <source>
        <dbReference type="Proteomes" id="UP000094801"/>
    </source>
</evidence>
<feature type="compositionally biased region" description="Gly residues" evidence="1">
    <location>
        <begin position="125"/>
        <end position="138"/>
    </location>
</feature>
<feature type="region of interest" description="Disordered" evidence="1">
    <location>
        <begin position="25"/>
        <end position="155"/>
    </location>
</feature>
<keyword evidence="3" id="KW-1185">Reference proteome</keyword>
<evidence type="ECO:0000313" key="2">
    <source>
        <dbReference type="EMBL" id="ODV87146.1"/>
    </source>
</evidence>
<accession>A0A1E4T5X7</accession>
<evidence type="ECO:0000256" key="1">
    <source>
        <dbReference type="SAM" id="MobiDB-lite"/>
    </source>
</evidence>
<dbReference type="Pfam" id="PF08193">
    <property type="entry name" value="INO80_Ies4"/>
    <property type="match status" value="1"/>
</dbReference>
<dbReference type="OrthoDB" id="4093188at2759"/>
<feature type="compositionally biased region" description="Polar residues" evidence="1">
    <location>
        <begin position="103"/>
        <end position="117"/>
    </location>
</feature>
<feature type="compositionally biased region" description="Polar residues" evidence="1">
    <location>
        <begin position="52"/>
        <end position="78"/>
    </location>
</feature>
<dbReference type="Proteomes" id="UP000094801">
    <property type="component" value="Unassembled WGS sequence"/>
</dbReference>
<dbReference type="AlphaFoldDB" id="A0A1E4T5X7"/>
<reference evidence="3" key="1">
    <citation type="submission" date="2016-04" db="EMBL/GenBank/DDBJ databases">
        <title>Comparative genomics of biotechnologically important yeasts.</title>
        <authorList>
            <consortium name="DOE Joint Genome Institute"/>
            <person name="Riley R."/>
            <person name="Haridas S."/>
            <person name="Wolfe K.H."/>
            <person name="Lopes M.R."/>
            <person name="Hittinger C.T."/>
            <person name="Goker M."/>
            <person name="Salamov A."/>
            <person name="Wisecaver J."/>
            <person name="Long T.M."/>
            <person name="Aerts A.L."/>
            <person name="Barry K."/>
            <person name="Choi C."/>
            <person name="Clum A."/>
            <person name="Coughlan A.Y."/>
            <person name="Deshpande S."/>
            <person name="Douglass A.P."/>
            <person name="Hanson S.J."/>
            <person name="Klenk H.-P."/>
            <person name="Labutti K."/>
            <person name="Lapidus A."/>
            <person name="Lindquist E."/>
            <person name="Lipzen A."/>
            <person name="Meier-Kolthoff J.P."/>
            <person name="Ohm R.A."/>
            <person name="Otillar R.P."/>
            <person name="Pangilinan J."/>
            <person name="Peng Y."/>
            <person name="Rokas A."/>
            <person name="Rosa C.A."/>
            <person name="Scheuner C."/>
            <person name="Sibirny A.A."/>
            <person name="Slot J.C."/>
            <person name="Stielow J.B."/>
            <person name="Sun H."/>
            <person name="Kurtzman C.P."/>
            <person name="Blackwell M."/>
            <person name="Grigoriev I.V."/>
            <person name="Jeffries T.W."/>
        </authorList>
    </citation>
    <scope>NUCLEOTIDE SEQUENCE [LARGE SCALE GENOMIC DNA]</scope>
    <source>
        <strain evidence="3">NRRL YB-2248</strain>
    </source>
</reference>